<dbReference type="Proteomes" id="UP000008631">
    <property type="component" value="Chromosome"/>
</dbReference>
<evidence type="ECO:0000256" key="3">
    <source>
        <dbReference type="ARBA" id="ARBA00022989"/>
    </source>
</evidence>
<feature type="transmembrane region" description="Helical" evidence="5">
    <location>
        <begin position="242"/>
        <end position="261"/>
    </location>
</feature>
<dbReference type="HOGENOM" id="CLU_020088_6_3_0"/>
<evidence type="ECO:0000313" key="6">
    <source>
        <dbReference type="EMBL" id="ADV64023.1"/>
    </source>
</evidence>
<feature type="transmembrane region" description="Helical" evidence="5">
    <location>
        <begin position="199"/>
        <end position="221"/>
    </location>
</feature>
<dbReference type="RefSeq" id="WP_013566311.1">
    <property type="nucleotide sequence ID" value="NC_014962.1"/>
</dbReference>
<feature type="transmembrane region" description="Helical" evidence="5">
    <location>
        <begin position="134"/>
        <end position="152"/>
    </location>
</feature>
<dbReference type="KEGG" id="ipa:Isop_3466"/>
<evidence type="ECO:0000313" key="7">
    <source>
        <dbReference type="Proteomes" id="UP000008631"/>
    </source>
</evidence>
<feature type="transmembrane region" description="Helical" evidence="5">
    <location>
        <begin position="90"/>
        <end position="122"/>
    </location>
</feature>
<accession>E8QWY4</accession>
<feature type="transmembrane region" description="Helical" evidence="5">
    <location>
        <begin position="288"/>
        <end position="313"/>
    </location>
</feature>
<feature type="transmembrane region" description="Helical" evidence="5">
    <location>
        <begin position="408"/>
        <end position="428"/>
    </location>
</feature>
<dbReference type="Pfam" id="PF01566">
    <property type="entry name" value="Nramp"/>
    <property type="match status" value="1"/>
</dbReference>
<dbReference type="InterPro" id="IPR001046">
    <property type="entry name" value="NRAMP_fam"/>
</dbReference>
<dbReference type="InParanoid" id="E8QWY4"/>
<dbReference type="NCBIfam" id="NF037982">
    <property type="entry name" value="Nramp_1"/>
    <property type="match status" value="1"/>
</dbReference>
<dbReference type="GO" id="GO:0046873">
    <property type="term" value="F:metal ion transmembrane transporter activity"/>
    <property type="evidence" value="ECO:0007669"/>
    <property type="project" value="InterPro"/>
</dbReference>
<proteinExistence type="predicted"/>
<reference key="1">
    <citation type="submission" date="2010-11" db="EMBL/GenBank/DDBJ databases">
        <title>The complete sequence of chromosome of Isophaera pallida ATCC 43644.</title>
        <authorList>
            <consortium name="US DOE Joint Genome Institute (JGI-PGF)"/>
            <person name="Lucas S."/>
            <person name="Copeland A."/>
            <person name="Lapidus A."/>
            <person name="Bruce D."/>
            <person name="Goodwin L."/>
            <person name="Pitluck S."/>
            <person name="Kyrpides N."/>
            <person name="Mavromatis K."/>
            <person name="Pagani I."/>
            <person name="Ivanova N."/>
            <person name="Saunders E."/>
            <person name="Brettin T."/>
            <person name="Detter J.C."/>
            <person name="Han C."/>
            <person name="Tapia R."/>
            <person name="Land M."/>
            <person name="Hauser L."/>
            <person name="Markowitz V."/>
            <person name="Cheng J.-F."/>
            <person name="Hugenholtz P."/>
            <person name="Woyke T."/>
            <person name="Wu D."/>
            <person name="Eisen J.A."/>
        </authorList>
    </citation>
    <scope>NUCLEOTIDE SEQUENCE</scope>
    <source>
        <strain>ATCC 43644</strain>
    </source>
</reference>
<organism evidence="6 7">
    <name type="scientific">Isosphaera pallida (strain ATCC 43644 / DSM 9630 / IS1B)</name>
    <dbReference type="NCBI Taxonomy" id="575540"/>
    <lineage>
        <taxon>Bacteria</taxon>
        <taxon>Pseudomonadati</taxon>
        <taxon>Planctomycetota</taxon>
        <taxon>Planctomycetia</taxon>
        <taxon>Isosphaerales</taxon>
        <taxon>Isosphaeraceae</taxon>
        <taxon>Isosphaera</taxon>
    </lineage>
</organism>
<name>E8QWY4_ISOPI</name>
<dbReference type="EMBL" id="CP002353">
    <property type="protein sequence ID" value="ADV64023.1"/>
    <property type="molecule type" value="Genomic_DNA"/>
</dbReference>
<dbReference type="GO" id="GO:0016020">
    <property type="term" value="C:membrane"/>
    <property type="evidence" value="ECO:0007669"/>
    <property type="project" value="UniProtKB-SubCell"/>
</dbReference>
<feature type="transmembrane region" description="Helical" evidence="5">
    <location>
        <begin position="376"/>
        <end position="396"/>
    </location>
</feature>
<protein>
    <submittedName>
        <fullName evidence="6">Mn2+ and Fe2+ transporter of the NRAMP family-like protein</fullName>
    </submittedName>
</protein>
<feature type="transmembrane region" description="Helical" evidence="5">
    <location>
        <begin position="159"/>
        <end position="179"/>
    </location>
</feature>
<keyword evidence="4 5" id="KW-0472">Membrane</keyword>
<reference evidence="6 7" key="2">
    <citation type="journal article" date="2011" name="Stand. Genomic Sci.">
        <title>Complete genome sequence of Isosphaera pallida type strain (IS1B).</title>
        <authorList>
            <consortium name="US DOE Joint Genome Institute (JGI-PGF)"/>
            <person name="Goker M."/>
            <person name="Cleland D."/>
            <person name="Saunders E."/>
            <person name="Lapidus A."/>
            <person name="Nolan M."/>
            <person name="Lucas S."/>
            <person name="Hammon N."/>
            <person name="Deshpande S."/>
            <person name="Cheng J.F."/>
            <person name="Tapia R."/>
            <person name="Han C."/>
            <person name="Goodwin L."/>
            <person name="Pitluck S."/>
            <person name="Liolios K."/>
            <person name="Pagani I."/>
            <person name="Ivanova N."/>
            <person name="Mavromatis K."/>
            <person name="Pati A."/>
            <person name="Chen A."/>
            <person name="Palaniappan K."/>
            <person name="Land M."/>
            <person name="Hauser L."/>
            <person name="Chang Y.J."/>
            <person name="Jeffries C.D."/>
            <person name="Detter J.C."/>
            <person name="Beck B."/>
            <person name="Woyke T."/>
            <person name="Bristow J."/>
            <person name="Eisen J.A."/>
            <person name="Markowitz V."/>
            <person name="Hugenholtz P."/>
            <person name="Kyrpides N.C."/>
            <person name="Klenk H.P."/>
        </authorList>
    </citation>
    <scope>NUCLEOTIDE SEQUENCE [LARGE SCALE GENOMIC DNA]</scope>
    <source>
        <strain evidence="7">ATCC 43644 / DSM 9630 / IS1B</strain>
    </source>
</reference>
<keyword evidence="3 5" id="KW-1133">Transmembrane helix</keyword>
<dbReference type="OrthoDB" id="9787548at2"/>
<evidence type="ECO:0000256" key="2">
    <source>
        <dbReference type="ARBA" id="ARBA00022692"/>
    </source>
</evidence>
<dbReference type="STRING" id="575540.Isop_3466"/>
<evidence type="ECO:0000256" key="4">
    <source>
        <dbReference type="ARBA" id="ARBA00023136"/>
    </source>
</evidence>
<evidence type="ECO:0000256" key="5">
    <source>
        <dbReference type="SAM" id="Phobius"/>
    </source>
</evidence>
<feature type="transmembrane region" description="Helical" evidence="5">
    <location>
        <begin position="49"/>
        <end position="69"/>
    </location>
</feature>
<keyword evidence="2 5" id="KW-0812">Transmembrane</keyword>
<keyword evidence="7" id="KW-1185">Reference proteome</keyword>
<sequence>MTPPSRRVWTDRLLGPLTLIVPGLMVAATGVGAGDLISASLAGSDAGVGVLWLAVVGAAMKLVLNEGVARWQMATGTSLLRGLVASLGPWAVWPFLIYFAAWAALVAGSLASACGVAATAFVELTPGDPNASRILWGLVHAAVGWGIVRVGGLAVFESVMGLSVAVMVVTVLVCVLGLGPDPQALWNANVPPRLPAAGLDRALAVLGGVGGTVTLLSYGYWVRDHGRQGQDGLRICRIDLTICYLLTAAFGMGMILIGSRIEVEGQGARLATQLADQLGATLGPIGRVLFLAGFWAAVFSSLLGVWQSAPYLLADLWRGRRRIQTDWARARVGSLTPSHEEEPDLTSDPAYRWGLAVLAWLPAATLFVTSVKTIQYAYAALGSLFLPGLAAALLVLNGSPRLGTAYRNGWLTTPLLIMILLVYLGILIRGISLN</sequence>
<evidence type="ECO:0000256" key="1">
    <source>
        <dbReference type="ARBA" id="ARBA00004141"/>
    </source>
</evidence>
<comment type="subcellular location">
    <subcellularLocation>
        <location evidence="1">Membrane</location>
        <topology evidence="1">Multi-pass membrane protein</topology>
    </subcellularLocation>
</comment>
<gene>
    <name evidence="6" type="ordered locus">Isop_3466</name>
</gene>
<dbReference type="AlphaFoldDB" id="E8QWY4"/>
<dbReference type="eggNOG" id="COG1914">
    <property type="taxonomic scope" value="Bacteria"/>
</dbReference>